<dbReference type="SUPFAM" id="SSF56801">
    <property type="entry name" value="Acetyl-CoA synthetase-like"/>
    <property type="match status" value="1"/>
</dbReference>
<dbReference type="GO" id="GO:0009366">
    <property type="term" value="C:enterobactin synthetase complex"/>
    <property type="evidence" value="ECO:0007669"/>
    <property type="project" value="TreeGrafter"/>
</dbReference>
<dbReference type="PANTHER" id="PTHR45527:SF1">
    <property type="entry name" value="FATTY ACID SYNTHASE"/>
    <property type="match status" value="1"/>
</dbReference>
<dbReference type="Gene3D" id="1.10.1200.10">
    <property type="entry name" value="ACP-like"/>
    <property type="match status" value="1"/>
</dbReference>
<gene>
    <name evidence="4" type="ORF">BGL_2c00970</name>
</gene>
<keyword evidence="2" id="KW-0597">Phosphoprotein</keyword>
<proteinExistence type="predicted"/>
<dbReference type="PANTHER" id="PTHR45527">
    <property type="entry name" value="NONRIBOSOMAL PEPTIDE SYNTHETASE"/>
    <property type="match status" value="1"/>
</dbReference>
<dbReference type="InterPro" id="IPR006162">
    <property type="entry name" value="Ppantetheine_attach_site"/>
</dbReference>
<dbReference type="InterPro" id="IPR025110">
    <property type="entry name" value="AMP-bd_C"/>
</dbReference>
<reference evidence="5" key="1">
    <citation type="submission" date="2011-03" db="EMBL/GenBank/DDBJ databases">
        <authorList>
            <person name="Voget S."/>
            <person name="Streit W.R."/>
            <person name="Jaeger K.E."/>
            <person name="Daniel R."/>
        </authorList>
    </citation>
    <scope>NUCLEOTIDE SEQUENCE [LARGE SCALE GENOMIC DNA]</scope>
    <source>
        <strain evidence="5">PG1</strain>
    </source>
</reference>
<dbReference type="Pfam" id="PF00550">
    <property type="entry name" value="PP-binding"/>
    <property type="match status" value="1"/>
</dbReference>
<dbReference type="Gene3D" id="3.30.559.30">
    <property type="entry name" value="Nonribosomal peptide synthetase, condensation domain"/>
    <property type="match status" value="1"/>
</dbReference>
<dbReference type="SUPFAM" id="SSF47336">
    <property type="entry name" value="ACP-like"/>
    <property type="match status" value="1"/>
</dbReference>
<evidence type="ECO:0000256" key="2">
    <source>
        <dbReference type="ARBA" id="ARBA00022553"/>
    </source>
</evidence>
<dbReference type="InterPro" id="IPR009081">
    <property type="entry name" value="PP-bd_ACP"/>
</dbReference>
<dbReference type="InterPro" id="IPR036736">
    <property type="entry name" value="ACP-like_sf"/>
</dbReference>
<dbReference type="HOGENOM" id="CLU_295389_0_0_4"/>
<evidence type="ECO:0000256" key="1">
    <source>
        <dbReference type="ARBA" id="ARBA00022450"/>
    </source>
</evidence>
<dbReference type="GO" id="GO:0005829">
    <property type="term" value="C:cytosol"/>
    <property type="evidence" value="ECO:0007669"/>
    <property type="project" value="TreeGrafter"/>
</dbReference>
<dbReference type="EMBL" id="CP002581">
    <property type="protein sequence ID" value="AJK48193.1"/>
    <property type="molecule type" value="Genomic_DNA"/>
</dbReference>
<dbReference type="Gene3D" id="3.30.300.30">
    <property type="match status" value="1"/>
</dbReference>
<name>A0A0B6RXR7_BURPL</name>
<dbReference type="InterPro" id="IPR000873">
    <property type="entry name" value="AMP-dep_synth/lig_dom"/>
</dbReference>
<dbReference type="PROSITE" id="PS00455">
    <property type="entry name" value="AMP_BINDING"/>
    <property type="match status" value="1"/>
</dbReference>
<dbReference type="Pfam" id="PF13193">
    <property type="entry name" value="AMP-binding_C"/>
    <property type="match status" value="1"/>
</dbReference>
<sequence>MDTTLHTGLLMTDGVDRAYPDVVSRFRRIAASHVASPALRAGAEAVTYGELDRLSDALAATLLAQGVAPGHCVGVSGSYGLHTAVVLLGILKAGAFYVYLDAALPARRLGLMADTLAVRLVVAPANAHEMFAALGMACIATGDAMAAAGAVHASTPVPSLERTASALAYVNYSSGSTGQPKAIACRDGGITRLCVDQPVLGLGASTAMLVNAPLSFDASTLEIWGPLLNGGTCVFHTERLLSPAGLRVLVEQQGVNTLWLTSALFNAIVDLDATCLNGLRCVMVGGEALSVAHVRRAMQANRGVRFINGYGPTENTTFTACHRVTEADLLQPALPIGTPINGTGVVICDTQLAPLPPGQIGELVTFGAGLAHGYLGNPELNARKFPTLTLDGVARRVYRSGDRVRLNADGLLEYHGRMDKEVKINGFRIDLAELENFLRTCPGVRDCVLVDVERHGGKLLLAAIVPVDDRDGDGTLAALESGWLNQLPPHERPHALFVIDALPLTANGKLDRAALIERWRGSDELSLAGLTAAERGCAALWRRHVGHLPSSRRSDFFAAGGNSLLALRLLAEAARHLRVSLPIDEFYAASRFEDFCRWLDSRGAGRMLPGEVDSGLVRIAPCDNAAADPGGEIAAEADLAAALAQRFPDPAHLHLFAHRGELFVAGETAELDEAARAWLAARQRAIVGQLSGRALECELNPCQRSMVLDELFNGNLDGNSMFHQLHPARPWTVTQLQRASDRLHRRHPLLSARVGLEGERFVFVLEPDTPPPAVHDDPHVYADEDAFRQRYLHHPHSVLEPGYLRLVRAHVAGHPVFGAWLHHIAADGPFVSRLLCELRAVLEDDAEAQTDAAPADFSFVQQNWRIARRLEREAEPARRYWRAQRTRIAALGTDAPPGLRSATALAERDCSATRTAALLQLAISRKQGLLPMFAVLLQQTCATVLDWRPHLFATTCSLREGGISQDGAGCYINLLPLPLESRVGDTEAAIATAGYEALQAMASACLPYEDLAEACGGLAGRESVLINVVEERADHPHDWAQSCNALKVRRPLTLTAFLRAGRLMRLTLAGRLAQPVLVALLDGLVEACDRLLNEERAHVRDDLATA</sequence>
<dbReference type="Gene3D" id="3.30.559.10">
    <property type="entry name" value="Chloramphenicol acetyltransferase-like domain"/>
    <property type="match status" value="1"/>
</dbReference>
<dbReference type="InterPro" id="IPR023213">
    <property type="entry name" value="CAT-like_dom_sf"/>
</dbReference>
<dbReference type="GO" id="GO:0043041">
    <property type="term" value="P:amino acid activation for nonribosomal peptide biosynthetic process"/>
    <property type="evidence" value="ECO:0007669"/>
    <property type="project" value="TreeGrafter"/>
</dbReference>
<dbReference type="PROSITE" id="PS50075">
    <property type="entry name" value="CARRIER"/>
    <property type="match status" value="1"/>
</dbReference>
<dbReference type="Pfam" id="PF00501">
    <property type="entry name" value="AMP-binding"/>
    <property type="match status" value="1"/>
</dbReference>
<dbReference type="Proteomes" id="UP000031838">
    <property type="component" value="Chromosome 2"/>
</dbReference>
<dbReference type="GO" id="GO:0031177">
    <property type="term" value="F:phosphopantetheine binding"/>
    <property type="evidence" value="ECO:0007669"/>
    <property type="project" value="TreeGrafter"/>
</dbReference>
<dbReference type="KEGG" id="bgp:BGL_2c00970"/>
<dbReference type="InterPro" id="IPR042099">
    <property type="entry name" value="ANL_N_sf"/>
</dbReference>
<dbReference type="GO" id="GO:0009239">
    <property type="term" value="P:enterobactin biosynthetic process"/>
    <property type="evidence" value="ECO:0007669"/>
    <property type="project" value="TreeGrafter"/>
</dbReference>
<dbReference type="Gene3D" id="3.40.50.12780">
    <property type="entry name" value="N-terminal domain of ligase-like"/>
    <property type="match status" value="1"/>
</dbReference>
<dbReference type="InterPro" id="IPR045851">
    <property type="entry name" value="AMP-bd_C_sf"/>
</dbReference>
<keyword evidence="5" id="KW-1185">Reference proteome</keyword>
<evidence type="ECO:0000259" key="3">
    <source>
        <dbReference type="PROSITE" id="PS50075"/>
    </source>
</evidence>
<dbReference type="SUPFAM" id="SSF52777">
    <property type="entry name" value="CoA-dependent acyltransferases"/>
    <property type="match status" value="2"/>
</dbReference>
<protein>
    <submittedName>
        <fullName evidence="4">Putative antibiotic synthase, amino acid adenylation domain protein</fullName>
    </submittedName>
</protein>
<dbReference type="NCBIfam" id="TIGR01733">
    <property type="entry name" value="AA-adenyl-dom"/>
    <property type="match status" value="1"/>
</dbReference>
<dbReference type="PROSITE" id="PS00012">
    <property type="entry name" value="PHOSPHOPANTETHEINE"/>
    <property type="match status" value="1"/>
</dbReference>
<dbReference type="GO" id="GO:0047527">
    <property type="term" value="F:2,3-dihydroxybenzoate-serine ligase activity"/>
    <property type="evidence" value="ECO:0007669"/>
    <property type="project" value="TreeGrafter"/>
</dbReference>
<evidence type="ECO:0000313" key="4">
    <source>
        <dbReference type="EMBL" id="AJK48193.1"/>
    </source>
</evidence>
<dbReference type="AlphaFoldDB" id="A0A0B6RXR7"/>
<feature type="domain" description="Carrier" evidence="3">
    <location>
        <begin position="528"/>
        <end position="603"/>
    </location>
</feature>
<keyword evidence="1" id="KW-0596">Phosphopantetheine</keyword>
<evidence type="ECO:0000313" key="5">
    <source>
        <dbReference type="Proteomes" id="UP000031838"/>
    </source>
</evidence>
<dbReference type="InterPro" id="IPR010071">
    <property type="entry name" value="AA_adenyl_dom"/>
</dbReference>
<accession>A0A0B6RXR7</accession>
<reference evidence="4 5" key="2">
    <citation type="journal article" date="2016" name="Appl. Microbiol. Biotechnol.">
        <title>Mutations improving production and secretion of extracellular lipase by Burkholderia glumae PG1.</title>
        <authorList>
            <person name="Knapp A."/>
            <person name="Voget S."/>
            <person name="Gao R."/>
            <person name="Zaburannyi N."/>
            <person name="Krysciak D."/>
            <person name="Breuer M."/>
            <person name="Hauer B."/>
            <person name="Streit W.R."/>
            <person name="Muller R."/>
            <person name="Daniel R."/>
            <person name="Jaeger K.E."/>
        </authorList>
    </citation>
    <scope>NUCLEOTIDE SEQUENCE [LARGE SCALE GENOMIC DNA]</scope>
    <source>
        <strain evidence="4 5">PG1</strain>
    </source>
</reference>
<dbReference type="InterPro" id="IPR020845">
    <property type="entry name" value="AMP-binding_CS"/>
</dbReference>
<organism evidence="4 5">
    <name type="scientific">Burkholderia plantarii</name>
    <dbReference type="NCBI Taxonomy" id="41899"/>
    <lineage>
        <taxon>Bacteria</taxon>
        <taxon>Pseudomonadati</taxon>
        <taxon>Pseudomonadota</taxon>
        <taxon>Betaproteobacteria</taxon>
        <taxon>Burkholderiales</taxon>
        <taxon>Burkholderiaceae</taxon>
        <taxon>Burkholderia</taxon>
    </lineage>
</organism>
<dbReference type="RefSeq" id="WP_080937307.1">
    <property type="nucleotide sequence ID" value="NZ_CP002581.1"/>
</dbReference>